<protein>
    <submittedName>
        <fullName evidence="1">Glutamate synthase [NADPH] large chain</fullName>
        <ecNumber evidence="1">1.4.1.13</ecNumber>
    </submittedName>
</protein>
<dbReference type="KEGG" id="cmar:IMCC12053_1349"/>
<dbReference type="EMBL" id="CP012023">
    <property type="protein sequence ID" value="ALI55296.1"/>
    <property type="molecule type" value="Genomic_DNA"/>
</dbReference>
<dbReference type="PATRIC" id="fig|1397108.4.peg.1382"/>
<dbReference type="Proteomes" id="UP000064920">
    <property type="component" value="Chromosome"/>
</dbReference>
<evidence type="ECO:0000313" key="2">
    <source>
        <dbReference type="Proteomes" id="UP000064920"/>
    </source>
</evidence>
<dbReference type="GO" id="GO:0004355">
    <property type="term" value="F:glutamate synthase (NADPH) activity"/>
    <property type="evidence" value="ECO:0007669"/>
    <property type="project" value="UniProtKB-EC"/>
</dbReference>
<name>A0A0P0AAT5_9RHOB</name>
<dbReference type="RefSeq" id="WP_062216978.1">
    <property type="nucleotide sequence ID" value="NZ_CP012023.1"/>
</dbReference>
<gene>
    <name evidence="1" type="ORF">IMCC12053_1349</name>
</gene>
<dbReference type="EC" id="1.4.1.13" evidence="1"/>
<accession>A0A0P0AAT5</accession>
<evidence type="ECO:0000313" key="1">
    <source>
        <dbReference type="EMBL" id="ALI55296.1"/>
    </source>
</evidence>
<keyword evidence="1" id="KW-0560">Oxidoreductase</keyword>
<reference evidence="1 2" key="1">
    <citation type="submission" date="2015-05" db="EMBL/GenBank/DDBJ databases">
        <authorList>
            <person name="Wang D.B."/>
            <person name="Wang M."/>
        </authorList>
    </citation>
    <scope>NUCLEOTIDE SEQUENCE [LARGE SCALE GENOMIC DNA]</scope>
    <source>
        <strain evidence="1 2">IMCC 12053</strain>
    </source>
</reference>
<dbReference type="STRING" id="1397108.IMCC12053_1349"/>
<dbReference type="OrthoDB" id="7870250at2"/>
<dbReference type="AlphaFoldDB" id="A0A0P0AAT5"/>
<sequence>MNRTELIFATAIVLFLAFLLGWFAHWLVHRFVHVGQGEMSDLDQMAQQVHEAEEQRDQAIAYFQQRESETTNQLNQTEAELNAAMGGLREARQEAEELRSYIERLNAPQ</sequence>
<organism evidence="1 2">
    <name type="scientific">Celeribacter marinus</name>
    <dbReference type="NCBI Taxonomy" id="1397108"/>
    <lineage>
        <taxon>Bacteria</taxon>
        <taxon>Pseudomonadati</taxon>
        <taxon>Pseudomonadota</taxon>
        <taxon>Alphaproteobacteria</taxon>
        <taxon>Rhodobacterales</taxon>
        <taxon>Roseobacteraceae</taxon>
        <taxon>Celeribacter</taxon>
    </lineage>
</organism>
<keyword evidence="2" id="KW-1185">Reference proteome</keyword>
<proteinExistence type="predicted"/>